<name>A0ABU3GFH3_9MICO</name>
<reference evidence="2 3" key="1">
    <citation type="submission" date="2023-08" db="EMBL/GenBank/DDBJ databases">
        <title>Microbacterium aquilitoris sp. nov. and Microbacterium gwkjibeachense sp. nov., isolated from beach.</title>
        <authorList>
            <person name="Lee S.D."/>
            <person name="Yang H."/>
            <person name="Kim I."/>
        </authorList>
    </citation>
    <scope>NUCLEOTIDE SEQUENCE [LARGE SCALE GENOMIC DNA]</scope>
    <source>
        <strain evidence="2 3">KSW-18</strain>
    </source>
</reference>
<evidence type="ECO:0000313" key="2">
    <source>
        <dbReference type="EMBL" id="MDT3329443.1"/>
    </source>
</evidence>
<sequence>MFSIGGHLMATRESEVGFVPREMFAQPKAFGSVHTVPAVADGVEESDWRFRAAVAQHLFAHAVNENLRMRGHHRGEFLAPFADVRSLSAGRMGRVLRGEQIATIADILFWGGHFPHVLKRLNEYLDWWVKEPERIREELEKREELEQRALRGQQDQRQWPGRPARRTP</sequence>
<evidence type="ECO:0000256" key="1">
    <source>
        <dbReference type="SAM" id="MobiDB-lite"/>
    </source>
</evidence>
<accession>A0ABU3GFH3</accession>
<feature type="region of interest" description="Disordered" evidence="1">
    <location>
        <begin position="147"/>
        <end position="168"/>
    </location>
</feature>
<proteinExistence type="predicted"/>
<evidence type="ECO:0000313" key="3">
    <source>
        <dbReference type="Proteomes" id="UP001262835"/>
    </source>
</evidence>
<dbReference type="EMBL" id="JAUZVT010000001">
    <property type="protein sequence ID" value="MDT3329443.1"/>
    <property type="molecule type" value="Genomic_DNA"/>
</dbReference>
<dbReference type="RefSeq" id="WP_311868590.1">
    <property type="nucleotide sequence ID" value="NZ_JAUZVT010000001.1"/>
</dbReference>
<gene>
    <name evidence="2" type="ORF">Q9S78_02060</name>
</gene>
<keyword evidence="3" id="KW-1185">Reference proteome</keyword>
<protein>
    <submittedName>
        <fullName evidence="2">Uncharacterized protein</fullName>
    </submittedName>
</protein>
<dbReference type="Proteomes" id="UP001262835">
    <property type="component" value="Unassembled WGS sequence"/>
</dbReference>
<comment type="caution">
    <text evidence="2">The sequence shown here is derived from an EMBL/GenBank/DDBJ whole genome shotgun (WGS) entry which is preliminary data.</text>
</comment>
<organism evidence="2 3">
    <name type="scientific">Microbacterium aquilitoris</name>
    <dbReference type="NCBI Taxonomy" id="3067307"/>
    <lineage>
        <taxon>Bacteria</taxon>
        <taxon>Bacillati</taxon>
        <taxon>Actinomycetota</taxon>
        <taxon>Actinomycetes</taxon>
        <taxon>Micrococcales</taxon>
        <taxon>Microbacteriaceae</taxon>
        <taxon>Microbacterium</taxon>
    </lineage>
</organism>